<dbReference type="PANTHER" id="PTHR11525">
    <property type="entry name" value="FARNESYL-PYROPHOSPHATE SYNTHETASE"/>
    <property type="match status" value="1"/>
</dbReference>
<evidence type="ECO:0000313" key="6">
    <source>
        <dbReference type="Proteomes" id="UP001165060"/>
    </source>
</evidence>
<keyword evidence="4" id="KW-0460">Magnesium</keyword>
<evidence type="ECO:0000313" key="5">
    <source>
        <dbReference type="EMBL" id="GMI36170.1"/>
    </source>
</evidence>
<gene>
    <name evidence="5" type="ORF">TeGR_g7092</name>
</gene>
<dbReference type="InterPro" id="IPR008949">
    <property type="entry name" value="Isoprenoid_synthase_dom_sf"/>
</dbReference>
<dbReference type="InterPro" id="IPR033749">
    <property type="entry name" value="Polyprenyl_synt_CS"/>
</dbReference>
<accession>A0ABQ6MY78</accession>
<dbReference type="EMBL" id="BRYB01001908">
    <property type="protein sequence ID" value="GMI36170.1"/>
    <property type="molecule type" value="Genomic_DNA"/>
</dbReference>
<dbReference type="SUPFAM" id="SSF48576">
    <property type="entry name" value="Terpenoid synthases"/>
    <property type="match status" value="1"/>
</dbReference>
<reference evidence="5 6" key="1">
    <citation type="journal article" date="2023" name="Commun. Biol.">
        <title>Genome analysis of Parmales, the sister group of diatoms, reveals the evolutionary specialization of diatoms from phago-mixotrophs to photoautotrophs.</title>
        <authorList>
            <person name="Ban H."/>
            <person name="Sato S."/>
            <person name="Yoshikawa S."/>
            <person name="Yamada K."/>
            <person name="Nakamura Y."/>
            <person name="Ichinomiya M."/>
            <person name="Sato N."/>
            <person name="Blanc-Mathieu R."/>
            <person name="Endo H."/>
            <person name="Kuwata A."/>
            <person name="Ogata H."/>
        </authorList>
    </citation>
    <scope>NUCLEOTIDE SEQUENCE [LARGE SCALE GENOMIC DNA]</scope>
</reference>
<keyword evidence="2" id="KW-0808">Transferase</keyword>
<dbReference type="PROSITE" id="PS00723">
    <property type="entry name" value="POLYPRENYL_SYNTHASE_1"/>
    <property type="match status" value="1"/>
</dbReference>
<keyword evidence="3" id="KW-0479">Metal-binding</keyword>
<evidence type="ECO:0000256" key="1">
    <source>
        <dbReference type="ARBA" id="ARBA00001946"/>
    </source>
</evidence>
<evidence type="ECO:0000256" key="2">
    <source>
        <dbReference type="ARBA" id="ARBA00022679"/>
    </source>
</evidence>
<dbReference type="PANTHER" id="PTHR11525:SF0">
    <property type="entry name" value="FARNESYL PYROPHOSPHATE SYNTHASE"/>
    <property type="match status" value="1"/>
</dbReference>
<evidence type="ECO:0000256" key="3">
    <source>
        <dbReference type="ARBA" id="ARBA00022723"/>
    </source>
</evidence>
<sequence length="210" mass="22860">MPGPVFNAACFAALGFASFNLRVHNPELVKQLSSDPLSLLSDEELTSYTVFVVSAVLLLSSLLLPSLAKAPSPLPSSSSSTVSSVVYPLADVEAKSSEKDKFMVMFKHLKKEMLDHMSGAHSMPAEAVTWVDNMIEYNVVGGKLNRGITVLAVQRTLKAAKTKDPKAKLTSLETARASVLGWAIEWLQAFFLVADDVMDDSEERRGNPCW</sequence>
<dbReference type="InterPro" id="IPR039702">
    <property type="entry name" value="FPS1-like"/>
</dbReference>
<keyword evidence="6" id="KW-1185">Reference proteome</keyword>
<dbReference type="Gene3D" id="1.10.600.10">
    <property type="entry name" value="Farnesyl Diphosphate Synthase"/>
    <property type="match status" value="1"/>
</dbReference>
<dbReference type="Proteomes" id="UP001165060">
    <property type="component" value="Unassembled WGS sequence"/>
</dbReference>
<name>A0ABQ6MY78_9STRA</name>
<protein>
    <submittedName>
        <fullName evidence="5">Uncharacterized protein</fullName>
    </submittedName>
</protein>
<comment type="cofactor">
    <cofactor evidence="1">
        <name>Mg(2+)</name>
        <dbReference type="ChEBI" id="CHEBI:18420"/>
    </cofactor>
</comment>
<dbReference type="InterPro" id="IPR000092">
    <property type="entry name" value="Polyprenyl_synt"/>
</dbReference>
<evidence type="ECO:0000256" key="4">
    <source>
        <dbReference type="ARBA" id="ARBA00022842"/>
    </source>
</evidence>
<proteinExistence type="predicted"/>
<dbReference type="Pfam" id="PF00348">
    <property type="entry name" value="polyprenyl_synt"/>
    <property type="match status" value="1"/>
</dbReference>
<organism evidence="5 6">
    <name type="scientific">Tetraparma gracilis</name>
    <dbReference type="NCBI Taxonomy" id="2962635"/>
    <lineage>
        <taxon>Eukaryota</taxon>
        <taxon>Sar</taxon>
        <taxon>Stramenopiles</taxon>
        <taxon>Ochrophyta</taxon>
        <taxon>Bolidophyceae</taxon>
        <taxon>Parmales</taxon>
        <taxon>Triparmaceae</taxon>
        <taxon>Tetraparma</taxon>
    </lineage>
</organism>
<comment type="caution">
    <text evidence="5">The sequence shown here is derived from an EMBL/GenBank/DDBJ whole genome shotgun (WGS) entry which is preliminary data.</text>
</comment>